<dbReference type="Pfam" id="PF11905">
    <property type="entry name" value="DUF3425"/>
    <property type="match status" value="1"/>
</dbReference>
<keyword evidence="4" id="KW-1185">Reference proteome</keyword>
<sequence>MKSSATTRVRSVDFLTPEQLQRKREGDRRSQRLIRARTKAYIDELLAKVEELERQKHALENERLTRQAQCVCRDDEATTTATTRVHDQPQQSGSESASSTMVVSNMHSTKYSFPCSNSTWEQIAPSAVVSSTRTSLDSMSWASIMDYAVLAASSPPPEASFSEYSPVSPTSDFRLMPSPTCNQVWAALPNILPPTCPLDKVLVELVRSRRLHEDRCGNIQGFQKQRFPSVHSLLNPEHEPEKGPATSTVVKNIIHIMKMTTVPEQIAVLYMMSCVVRWQISPTEANYDSLPEWLRPTAAQLINAHPAWTDLLPWPRARERICRNPQYQGENANFTKICNANISINWPFTVSDMLVKISDTDSILNPIFEQHIKDIRNWTLGKAFIDAYPDFAGDVNIEPPRRE</sequence>
<evidence type="ECO:0000313" key="4">
    <source>
        <dbReference type="Proteomes" id="UP000250266"/>
    </source>
</evidence>
<protein>
    <recommendedName>
        <fullName evidence="5">BZIP domain-containing protein</fullName>
    </recommendedName>
</protein>
<evidence type="ECO:0008006" key="5">
    <source>
        <dbReference type="Google" id="ProtNLM"/>
    </source>
</evidence>
<feature type="coiled-coil region" evidence="1">
    <location>
        <begin position="35"/>
        <end position="69"/>
    </location>
</feature>
<proteinExistence type="predicted"/>
<dbReference type="AlphaFoldDB" id="A0A8E2E1I3"/>
<dbReference type="PANTHER" id="PTHR37012">
    <property type="entry name" value="B-ZIP TRANSCRIPTION FACTOR (EUROFUNG)-RELATED"/>
    <property type="match status" value="1"/>
</dbReference>
<keyword evidence="1" id="KW-0175">Coiled coil</keyword>
<evidence type="ECO:0000313" key="3">
    <source>
        <dbReference type="EMBL" id="OCK75636.1"/>
    </source>
</evidence>
<dbReference type="InterPro" id="IPR021833">
    <property type="entry name" value="DUF3425"/>
</dbReference>
<dbReference type="OrthoDB" id="2985014at2759"/>
<name>A0A8E2E1I3_9PEZI</name>
<evidence type="ECO:0000256" key="1">
    <source>
        <dbReference type="SAM" id="Coils"/>
    </source>
</evidence>
<accession>A0A8E2E1I3</accession>
<organism evidence="3 4">
    <name type="scientific">Lepidopterella palustris CBS 459.81</name>
    <dbReference type="NCBI Taxonomy" id="1314670"/>
    <lineage>
        <taxon>Eukaryota</taxon>
        <taxon>Fungi</taxon>
        <taxon>Dikarya</taxon>
        <taxon>Ascomycota</taxon>
        <taxon>Pezizomycotina</taxon>
        <taxon>Dothideomycetes</taxon>
        <taxon>Pleosporomycetidae</taxon>
        <taxon>Mytilinidiales</taxon>
        <taxon>Argynnaceae</taxon>
        <taxon>Lepidopterella</taxon>
    </lineage>
</organism>
<dbReference type="CDD" id="cd14688">
    <property type="entry name" value="bZIP_YAP"/>
    <property type="match status" value="1"/>
</dbReference>
<dbReference type="EMBL" id="KV745291">
    <property type="protein sequence ID" value="OCK75636.1"/>
    <property type="molecule type" value="Genomic_DNA"/>
</dbReference>
<evidence type="ECO:0000256" key="2">
    <source>
        <dbReference type="SAM" id="MobiDB-lite"/>
    </source>
</evidence>
<dbReference type="Proteomes" id="UP000250266">
    <property type="component" value="Unassembled WGS sequence"/>
</dbReference>
<gene>
    <name evidence="3" type="ORF">K432DRAFT_429272</name>
</gene>
<reference evidence="3 4" key="1">
    <citation type="journal article" date="2016" name="Nat. Commun.">
        <title>Ectomycorrhizal ecology is imprinted in the genome of the dominant symbiotic fungus Cenococcum geophilum.</title>
        <authorList>
            <consortium name="DOE Joint Genome Institute"/>
            <person name="Peter M."/>
            <person name="Kohler A."/>
            <person name="Ohm R.A."/>
            <person name="Kuo A."/>
            <person name="Krutzmann J."/>
            <person name="Morin E."/>
            <person name="Arend M."/>
            <person name="Barry K.W."/>
            <person name="Binder M."/>
            <person name="Choi C."/>
            <person name="Clum A."/>
            <person name="Copeland A."/>
            <person name="Grisel N."/>
            <person name="Haridas S."/>
            <person name="Kipfer T."/>
            <person name="LaButti K."/>
            <person name="Lindquist E."/>
            <person name="Lipzen A."/>
            <person name="Maire R."/>
            <person name="Meier B."/>
            <person name="Mihaltcheva S."/>
            <person name="Molinier V."/>
            <person name="Murat C."/>
            <person name="Poggeler S."/>
            <person name="Quandt C.A."/>
            <person name="Sperisen C."/>
            <person name="Tritt A."/>
            <person name="Tisserant E."/>
            <person name="Crous P.W."/>
            <person name="Henrissat B."/>
            <person name="Nehls U."/>
            <person name="Egli S."/>
            <person name="Spatafora J.W."/>
            <person name="Grigoriev I.V."/>
            <person name="Martin F.M."/>
        </authorList>
    </citation>
    <scope>NUCLEOTIDE SEQUENCE [LARGE SCALE GENOMIC DNA]</scope>
    <source>
        <strain evidence="3 4">CBS 459.81</strain>
    </source>
</reference>
<feature type="region of interest" description="Disordered" evidence="2">
    <location>
        <begin position="79"/>
        <end position="101"/>
    </location>
</feature>
<feature type="compositionally biased region" description="Polar residues" evidence="2">
    <location>
        <begin position="88"/>
        <end position="101"/>
    </location>
</feature>